<feature type="transmembrane region" description="Helical" evidence="1">
    <location>
        <begin position="42"/>
        <end position="63"/>
    </location>
</feature>
<reference evidence="2 3" key="1">
    <citation type="submission" date="2019-07" db="EMBL/GenBank/DDBJ databases">
        <title>Whole genome shotgun sequence of Oceanithermus desulfurans NBRC 100063.</title>
        <authorList>
            <person name="Hosoyama A."/>
            <person name="Uohara A."/>
            <person name="Ohji S."/>
            <person name="Ichikawa N."/>
        </authorList>
    </citation>
    <scope>NUCLEOTIDE SEQUENCE [LARGE SCALE GENOMIC DNA]</scope>
    <source>
        <strain evidence="2 3">NBRC 100063</strain>
    </source>
</reference>
<dbReference type="EMBL" id="BJXN01000003">
    <property type="protein sequence ID" value="GEM89116.1"/>
    <property type="molecule type" value="Genomic_DNA"/>
</dbReference>
<proteinExistence type="predicted"/>
<dbReference type="Proteomes" id="UP000321827">
    <property type="component" value="Unassembled WGS sequence"/>
</dbReference>
<comment type="caution">
    <text evidence="2">The sequence shown here is derived from an EMBL/GenBank/DDBJ whole genome shotgun (WGS) entry which is preliminary data.</text>
</comment>
<name>A0A511RJY1_9DEIN</name>
<organism evidence="2 3">
    <name type="scientific">Oceanithermus desulfurans NBRC 100063</name>
    <dbReference type="NCBI Taxonomy" id="1227550"/>
    <lineage>
        <taxon>Bacteria</taxon>
        <taxon>Thermotogati</taxon>
        <taxon>Deinococcota</taxon>
        <taxon>Deinococci</taxon>
        <taxon>Thermales</taxon>
        <taxon>Thermaceae</taxon>
        <taxon>Oceanithermus</taxon>
    </lineage>
</organism>
<keyword evidence="1" id="KW-0472">Membrane</keyword>
<sequence>MGMSYELYLYLPIALFYLALLALALWGAWLGWTRSKSPTARGFVVAMSLLWAGFTLTGAAGTYREIQRVGLEGLMSGQLETPLTGSYRSCVLCYEGPAGRVYVVAASRIEDANYQLSEPKPARYSLRFKGGTVYADGRALEPGCRTGEAAPGTQFVVPRATGFRLEVGDAASCD</sequence>
<gene>
    <name evidence="2" type="ORF">ODE01S_05500</name>
</gene>
<protein>
    <submittedName>
        <fullName evidence="2">Uncharacterized protein</fullName>
    </submittedName>
</protein>
<dbReference type="AlphaFoldDB" id="A0A511RJY1"/>
<accession>A0A511RJY1</accession>
<evidence type="ECO:0000313" key="2">
    <source>
        <dbReference type="EMBL" id="GEM89116.1"/>
    </source>
</evidence>
<evidence type="ECO:0000256" key="1">
    <source>
        <dbReference type="SAM" id="Phobius"/>
    </source>
</evidence>
<evidence type="ECO:0000313" key="3">
    <source>
        <dbReference type="Proteomes" id="UP000321827"/>
    </source>
</evidence>
<feature type="transmembrane region" description="Helical" evidence="1">
    <location>
        <begin position="7"/>
        <end position="30"/>
    </location>
</feature>
<keyword evidence="1" id="KW-1133">Transmembrane helix</keyword>
<keyword evidence="1" id="KW-0812">Transmembrane</keyword>